<gene>
    <name evidence="1" type="ORF">NE237_031862</name>
</gene>
<dbReference type="PANTHER" id="PTHR11760:SF64">
    <property type="entry name" value="40S RIBOSOMAL PROTEIN S3"/>
    <property type="match status" value="1"/>
</dbReference>
<name>A0A9Q0R2J0_9MAGN</name>
<protein>
    <submittedName>
        <fullName evidence="1">Uncharacterized protein</fullName>
    </submittedName>
</protein>
<dbReference type="OrthoDB" id="10248446at2759"/>
<dbReference type="PANTHER" id="PTHR11760">
    <property type="entry name" value="30S/40S RIBOSOMAL PROTEIN S3"/>
    <property type="match status" value="1"/>
</dbReference>
<dbReference type="GO" id="GO:0003735">
    <property type="term" value="F:structural constituent of ribosome"/>
    <property type="evidence" value="ECO:0007669"/>
    <property type="project" value="TreeGrafter"/>
</dbReference>
<dbReference type="AlphaFoldDB" id="A0A9Q0R2J0"/>
<dbReference type="Proteomes" id="UP001141806">
    <property type="component" value="Unassembled WGS sequence"/>
</dbReference>
<dbReference type="GO" id="GO:0022627">
    <property type="term" value="C:cytosolic small ribosomal subunit"/>
    <property type="evidence" value="ECO:0007669"/>
    <property type="project" value="TreeGrafter"/>
</dbReference>
<keyword evidence="2" id="KW-1185">Reference proteome</keyword>
<accession>A0A9Q0R2J0</accession>
<dbReference type="InterPro" id="IPR057258">
    <property type="entry name" value="Ribosomal_uS3"/>
</dbReference>
<dbReference type="GO" id="GO:0003723">
    <property type="term" value="F:RNA binding"/>
    <property type="evidence" value="ECO:0007669"/>
    <property type="project" value="InterPro"/>
</dbReference>
<dbReference type="SUPFAM" id="SSF54814">
    <property type="entry name" value="Prokaryotic type KH domain (KH-domain type II)"/>
    <property type="match status" value="1"/>
</dbReference>
<organism evidence="1 2">
    <name type="scientific">Protea cynaroides</name>
    <dbReference type="NCBI Taxonomy" id="273540"/>
    <lineage>
        <taxon>Eukaryota</taxon>
        <taxon>Viridiplantae</taxon>
        <taxon>Streptophyta</taxon>
        <taxon>Embryophyta</taxon>
        <taxon>Tracheophyta</taxon>
        <taxon>Spermatophyta</taxon>
        <taxon>Magnoliopsida</taxon>
        <taxon>Proteales</taxon>
        <taxon>Proteaceae</taxon>
        <taxon>Protea</taxon>
    </lineage>
</organism>
<dbReference type="InterPro" id="IPR009019">
    <property type="entry name" value="KH_sf_prok-type"/>
</dbReference>
<evidence type="ECO:0000313" key="1">
    <source>
        <dbReference type="EMBL" id="KAJ4981025.1"/>
    </source>
</evidence>
<dbReference type="Gene3D" id="3.30.300.20">
    <property type="match status" value="1"/>
</dbReference>
<reference evidence="1" key="1">
    <citation type="journal article" date="2023" name="Plant J.">
        <title>The genome of the king protea, Protea cynaroides.</title>
        <authorList>
            <person name="Chang J."/>
            <person name="Duong T.A."/>
            <person name="Schoeman C."/>
            <person name="Ma X."/>
            <person name="Roodt D."/>
            <person name="Barker N."/>
            <person name="Li Z."/>
            <person name="Van de Peer Y."/>
            <person name="Mizrachi E."/>
        </authorList>
    </citation>
    <scope>NUCLEOTIDE SEQUENCE</scope>
    <source>
        <tissue evidence="1">Young leaves</tissue>
    </source>
</reference>
<dbReference type="EMBL" id="JAMYWD010000001">
    <property type="protein sequence ID" value="KAJ4981025.1"/>
    <property type="molecule type" value="Genomic_DNA"/>
</dbReference>
<comment type="caution">
    <text evidence="1">The sequence shown here is derived from an EMBL/GenBank/DDBJ whole genome shotgun (WGS) entry which is preliminary data.</text>
</comment>
<dbReference type="GO" id="GO:0005634">
    <property type="term" value="C:nucleus"/>
    <property type="evidence" value="ECO:0007669"/>
    <property type="project" value="TreeGrafter"/>
</dbReference>
<dbReference type="InterPro" id="IPR015946">
    <property type="entry name" value="KH_dom-like_a/b"/>
</dbReference>
<evidence type="ECO:0000313" key="2">
    <source>
        <dbReference type="Proteomes" id="UP001141806"/>
    </source>
</evidence>
<proteinExistence type="predicted"/>
<sequence length="129" mass="14590">MFLPDLYSLCLPPFIQFLSSKGISDGVFFAELKEVLTIELAEDGCSGVEIGVTPIIIWATHPHNILGKKGTREFMSVVQKRFKIPKNSMELYAKNFTNRGLCTIDQAKSLRYKLSWCPEIYKGKRSEGL</sequence>